<dbReference type="SUPFAM" id="SSF48452">
    <property type="entry name" value="TPR-like"/>
    <property type="match status" value="1"/>
</dbReference>
<accession>A0ABP1R5N1</accession>
<evidence type="ECO:0000313" key="6">
    <source>
        <dbReference type="EMBL" id="CAL8115231.1"/>
    </source>
</evidence>
<reference evidence="6 7" key="1">
    <citation type="submission" date="2024-08" db="EMBL/GenBank/DDBJ databases">
        <authorList>
            <person name="Cucini C."/>
            <person name="Frati F."/>
        </authorList>
    </citation>
    <scope>NUCLEOTIDE SEQUENCE [LARGE SCALE GENOMIC DNA]</scope>
</reference>
<dbReference type="EMBL" id="CAXLJM020000051">
    <property type="protein sequence ID" value="CAL8115231.1"/>
    <property type="molecule type" value="Genomic_DNA"/>
</dbReference>
<name>A0ABP1R5N1_9HEXA</name>
<dbReference type="Proteomes" id="UP001642540">
    <property type="component" value="Unassembled WGS sequence"/>
</dbReference>
<dbReference type="InterPro" id="IPR011990">
    <property type="entry name" value="TPR-like_helical_dom_sf"/>
</dbReference>
<keyword evidence="2 4" id="KW-0863">Zinc-finger</keyword>
<dbReference type="InterPro" id="IPR002893">
    <property type="entry name" value="Znf_MYND"/>
</dbReference>
<dbReference type="SUPFAM" id="SSF144232">
    <property type="entry name" value="HIT/MYND zinc finger-like"/>
    <property type="match status" value="1"/>
</dbReference>
<comment type="caution">
    <text evidence="6">The sequence shown here is derived from an EMBL/GenBank/DDBJ whole genome shotgun (WGS) entry which is preliminary data.</text>
</comment>
<keyword evidence="1" id="KW-0479">Metal-binding</keyword>
<evidence type="ECO:0000256" key="2">
    <source>
        <dbReference type="ARBA" id="ARBA00022771"/>
    </source>
</evidence>
<organism evidence="6 7">
    <name type="scientific">Orchesella dallaii</name>
    <dbReference type="NCBI Taxonomy" id="48710"/>
    <lineage>
        <taxon>Eukaryota</taxon>
        <taxon>Metazoa</taxon>
        <taxon>Ecdysozoa</taxon>
        <taxon>Arthropoda</taxon>
        <taxon>Hexapoda</taxon>
        <taxon>Collembola</taxon>
        <taxon>Entomobryomorpha</taxon>
        <taxon>Entomobryoidea</taxon>
        <taxon>Orchesellidae</taxon>
        <taxon>Orchesellinae</taxon>
        <taxon>Orchesella</taxon>
    </lineage>
</organism>
<keyword evidence="3" id="KW-0862">Zinc</keyword>
<evidence type="ECO:0000256" key="1">
    <source>
        <dbReference type="ARBA" id="ARBA00022723"/>
    </source>
</evidence>
<feature type="domain" description="MYND-type" evidence="5">
    <location>
        <begin position="498"/>
        <end position="537"/>
    </location>
</feature>
<dbReference type="PROSITE" id="PS50865">
    <property type="entry name" value="ZF_MYND_2"/>
    <property type="match status" value="1"/>
</dbReference>
<evidence type="ECO:0000313" key="7">
    <source>
        <dbReference type="Proteomes" id="UP001642540"/>
    </source>
</evidence>
<protein>
    <recommendedName>
        <fullName evidence="5">MYND-type domain-containing protein</fullName>
    </recommendedName>
</protein>
<dbReference type="PROSITE" id="PS01360">
    <property type="entry name" value="ZF_MYND_1"/>
    <property type="match status" value="1"/>
</dbReference>
<dbReference type="Gene3D" id="1.25.40.10">
    <property type="entry name" value="Tetratricopeptide repeat domain"/>
    <property type="match status" value="1"/>
</dbReference>
<proteinExistence type="predicted"/>
<evidence type="ECO:0000259" key="5">
    <source>
        <dbReference type="PROSITE" id="PS50865"/>
    </source>
</evidence>
<evidence type="ECO:0000256" key="4">
    <source>
        <dbReference type="PROSITE-ProRule" id="PRU00134"/>
    </source>
</evidence>
<dbReference type="Gene3D" id="6.10.140.2220">
    <property type="match status" value="1"/>
</dbReference>
<keyword evidence="7" id="KW-1185">Reference proteome</keyword>
<sequence length="540" mass="61867">MALKDVNKEALLMRIKASTSRGWQAVFTGDNSIDIDFYTTKASQGSVVAAEVLTSLCYFFRVIELLEEITQTDNSNEITPMDIINALFDCTANNFNDYQIFKFPQSIIQVLKKYVDTIYENSIRKKGEEEMKIRYCYARFSCTPGQTVNSIQMSSIGIRLLKKGLQMYPDNEHYYDLLATVHTCMKDFKSALFYAKQGLEKFPKHVNLLYVKATNIDCMNSPKTETDQDRRNIIAAYQAFLITAPADHPRAPKAYYHMACALSKLIPLKGTKMMEHYYKLGMEAEKLLLPCFLPYDNHERAAIEHIFEVLKVSASLEQLNQIPAIGNSPISALNIKPYLGNPNRKKLIVKHRQMINEMKQAPTEQGASNGQEALACKPKLRQAFPKRMSKLKSITLNEMSSLADHIYLERVIDLINIEEPIVNPTWVQLLVQDENGDVSRLFIFNEEHSMGMQEKFMFGSKITIFNPYMQVRNPDTDTGIRNDDPRCIMIMDGFPNRCRFCGNANAQLKCSICKKAWYCSKDCQQHDWKMLKHKLICSDG</sequence>
<gene>
    <name evidence="6" type="ORF">ODALV1_LOCUS16766</name>
</gene>
<dbReference type="Pfam" id="PF01753">
    <property type="entry name" value="zf-MYND"/>
    <property type="match status" value="1"/>
</dbReference>
<evidence type="ECO:0000256" key="3">
    <source>
        <dbReference type="ARBA" id="ARBA00022833"/>
    </source>
</evidence>